<dbReference type="AlphaFoldDB" id="A0A565BIT6"/>
<dbReference type="SUPFAM" id="SSF50249">
    <property type="entry name" value="Nucleic acid-binding proteins"/>
    <property type="match status" value="1"/>
</dbReference>
<dbReference type="Proteomes" id="UP000489600">
    <property type="component" value="Unassembled WGS sequence"/>
</dbReference>
<protein>
    <submittedName>
        <fullName evidence="1">Uncharacterized protein</fullName>
    </submittedName>
</protein>
<evidence type="ECO:0000313" key="1">
    <source>
        <dbReference type="EMBL" id="VVB01552.1"/>
    </source>
</evidence>
<gene>
    <name evidence="1" type="ORF">ANE_LOCUS11996</name>
</gene>
<dbReference type="InterPro" id="IPR012340">
    <property type="entry name" value="NA-bd_OB-fold"/>
</dbReference>
<dbReference type="OrthoDB" id="1112922at2759"/>
<proteinExistence type="predicted"/>
<evidence type="ECO:0000313" key="2">
    <source>
        <dbReference type="Proteomes" id="UP000489600"/>
    </source>
</evidence>
<accession>A0A565BIT6</accession>
<dbReference type="Gene3D" id="2.40.50.140">
    <property type="entry name" value="Nucleic acid-binding proteins"/>
    <property type="match status" value="1"/>
</dbReference>
<keyword evidence="2" id="KW-1185">Reference proteome</keyword>
<dbReference type="EMBL" id="CABITT030000004">
    <property type="protein sequence ID" value="VVB01552.1"/>
    <property type="molecule type" value="Genomic_DNA"/>
</dbReference>
<organism evidence="1 2">
    <name type="scientific">Arabis nemorensis</name>
    <dbReference type="NCBI Taxonomy" id="586526"/>
    <lineage>
        <taxon>Eukaryota</taxon>
        <taxon>Viridiplantae</taxon>
        <taxon>Streptophyta</taxon>
        <taxon>Embryophyta</taxon>
        <taxon>Tracheophyta</taxon>
        <taxon>Spermatophyta</taxon>
        <taxon>Magnoliopsida</taxon>
        <taxon>eudicotyledons</taxon>
        <taxon>Gunneridae</taxon>
        <taxon>Pentapetalae</taxon>
        <taxon>rosids</taxon>
        <taxon>malvids</taxon>
        <taxon>Brassicales</taxon>
        <taxon>Brassicaceae</taxon>
        <taxon>Arabideae</taxon>
        <taxon>Arabis</taxon>
    </lineage>
</organism>
<comment type="caution">
    <text evidence="1">The sequence shown here is derived from an EMBL/GenBank/DDBJ whole genome shotgun (WGS) entry which is preliminary data.</text>
</comment>
<name>A0A565BIT6_9BRAS</name>
<dbReference type="CDD" id="cd04481">
    <property type="entry name" value="RPA1_DBD_B_like"/>
    <property type="match status" value="1"/>
</dbReference>
<reference evidence="1" key="1">
    <citation type="submission" date="2019-07" db="EMBL/GenBank/DDBJ databases">
        <authorList>
            <person name="Dittberner H."/>
        </authorList>
    </citation>
    <scope>NUCLEOTIDE SEQUENCE [LARGE SCALE GENOMIC DNA]</scope>
</reference>
<sequence>MCGNKSHHMVQHWNLSFLIQCQSNCDHNYKISFFQLTTVEECDQLPVTLIGWRFANYDDITNGKLGIKYLVDVIGQIVNVTNIQTFANIVKKLTVLLRNSENKRLSCTLFGSYDETLNDYVKNQNNTNVIFVAQFCRTSHWKEVWSVSNAFNCSKVFLNSPHGEVVEFRASFVLSTYCLLLMVLSFLFQGGDSVNHEPLLISH</sequence>